<evidence type="ECO:0000313" key="1">
    <source>
        <dbReference type="EMBL" id="VAW30552.1"/>
    </source>
</evidence>
<accession>A0A3B0UVW3</accession>
<dbReference type="AlphaFoldDB" id="A0A3B0UVW3"/>
<feature type="non-terminal residue" evidence="1">
    <location>
        <position position="1"/>
    </location>
</feature>
<dbReference type="EC" id="1.8.1.8" evidence="1"/>
<dbReference type="PANTHER" id="PTHR32234:SF0">
    <property type="entry name" value="THIOL:DISULFIDE INTERCHANGE PROTEIN DSBD"/>
    <property type="match status" value="1"/>
</dbReference>
<dbReference type="Gene3D" id="3.40.30.10">
    <property type="entry name" value="Glutaredoxin"/>
    <property type="match status" value="1"/>
</dbReference>
<proteinExistence type="predicted"/>
<name>A0A3B0UVW3_9ZZZZ</name>
<dbReference type="SUPFAM" id="SSF52833">
    <property type="entry name" value="Thioredoxin-like"/>
    <property type="match status" value="1"/>
</dbReference>
<dbReference type="GO" id="GO:0047134">
    <property type="term" value="F:protein-disulfide reductase [NAD(P)H] activity"/>
    <property type="evidence" value="ECO:0007669"/>
    <property type="project" value="UniProtKB-EC"/>
</dbReference>
<dbReference type="EMBL" id="UOET01000534">
    <property type="protein sequence ID" value="VAW30552.1"/>
    <property type="molecule type" value="Genomic_DNA"/>
</dbReference>
<sequence length="127" mass="14758">FTGHGCVNCREMEADVWSDPRVLKRLRNDYVILALYVDDKYKLPENEWIRSSYDDKLKKTLGAKNADFQITKFGVNAQPFYVLMDSKGNVLTQPTAYDLNVDHFIKFLNDGVKNFKDGKTLFNINRK</sequence>
<gene>
    <name evidence="1" type="ORF">MNBD_BACTEROID07-551</name>
</gene>
<reference evidence="1" key="1">
    <citation type="submission" date="2018-06" db="EMBL/GenBank/DDBJ databases">
        <authorList>
            <person name="Zhirakovskaya E."/>
        </authorList>
    </citation>
    <scope>NUCLEOTIDE SEQUENCE</scope>
</reference>
<protein>
    <submittedName>
        <fullName evidence="1">Cytochrome c-type biogenesis protein DsbD, protein-disulfide reductase</fullName>
        <ecNumber evidence="1">1.8.1.8</ecNumber>
    </submittedName>
</protein>
<dbReference type="PANTHER" id="PTHR32234">
    <property type="entry name" value="THIOL:DISULFIDE INTERCHANGE PROTEIN DSBD"/>
    <property type="match status" value="1"/>
</dbReference>
<organism evidence="1">
    <name type="scientific">hydrothermal vent metagenome</name>
    <dbReference type="NCBI Taxonomy" id="652676"/>
    <lineage>
        <taxon>unclassified sequences</taxon>
        <taxon>metagenomes</taxon>
        <taxon>ecological metagenomes</taxon>
    </lineage>
</organism>
<dbReference type="GO" id="GO:0045454">
    <property type="term" value="P:cell redox homeostasis"/>
    <property type="evidence" value="ECO:0007669"/>
    <property type="project" value="TreeGrafter"/>
</dbReference>
<dbReference type="InterPro" id="IPR036249">
    <property type="entry name" value="Thioredoxin-like_sf"/>
</dbReference>
<keyword evidence="1" id="KW-0560">Oxidoreductase</keyword>